<sequence>MPTRRTLRHPAPPKLPAQLTSARLSEMFLADDGVCLSAEFGGSVPPGSRADGLDVEGCRFDAVGLAGAVLPRASLSDVEFVGCDLANLDVSNGVVVTARLERCRLTGASWGGCSFRDVVFEGCRADLARFRMSRFRHVVFRDCNLTEVDFQGAEFTACRFENCRMEGVRFSQAVMTGGAVFSGCDLWGLSGVESLRGATVRAADAQGLVHTLAAALGITIEE</sequence>
<evidence type="ECO:0000313" key="2">
    <source>
        <dbReference type="Proteomes" id="UP001500503"/>
    </source>
</evidence>
<dbReference type="InterPro" id="IPR001646">
    <property type="entry name" value="5peptide_repeat"/>
</dbReference>
<reference evidence="2" key="1">
    <citation type="journal article" date="2019" name="Int. J. Syst. Evol. Microbiol.">
        <title>The Global Catalogue of Microorganisms (GCM) 10K type strain sequencing project: providing services to taxonomists for standard genome sequencing and annotation.</title>
        <authorList>
            <consortium name="The Broad Institute Genomics Platform"/>
            <consortium name="The Broad Institute Genome Sequencing Center for Infectious Disease"/>
            <person name="Wu L."/>
            <person name="Ma J."/>
        </authorList>
    </citation>
    <scope>NUCLEOTIDE SEQUENCE [LARGE SCALE GENOMIC DNA]</scope>
    <source>
        <strain evidence="2">JCM 17933</strain>
    </source>
</reference>
<protein>
    <recommendedName>
        <fullName evidence="3">Pentapeptide repeat-containing protein</fullName>
    </recommendedName>
</protein>
<dbReference type="PANTHER" id="PTHR14136">
    <property type="entry name" value="BTB_POZ DOMAIN-CONTAINING PROTEIN KCTD9"/>
    <property type="match status" value="1"/>
</dbReference>
<dbReference type="PANTHER" id="PTHR14136:SF17">
    <property type="entry name" value="BTB_POZ DOMAIN-CONTAINING PROTEIN KCTD9"/>
    <property type="match status" value="1"/>
</dbReference>
<name>A0ABP8PZQ5_9ACTN</name>
<dbReference type="InterPro" id="IPR051082">
    <property type="entry name" value="Pentapeptide-BTB/POZ_domain"/>
</dbReference>
<evidence type="ECO:0008006" key="3">
    <source>
        <dbReference type="Google" id="ProtNLM"/>
    </source>
</evidence>
<dbReference type="SUPFAM" id="SSF141571">
    <property type="entry name" value="Pentapeptide repeat-like"/>
    <property type="match status" value="1"/>
</dbReference>
<proteinExistence type="predicted"/>
<accession>A0ABP8PZQ5</accession>
<dbReference type="Proteomes" id="UP001500503">
    <property type="component" value="Unassembled WGS sequence"/>
</dbReference>
<dbReference type="Pfam" id="PF13599">
    <property type="entry name" value="Pentapeptide_4"/>
    <property type="match status" value="1"/>
</dbReference>
<organism evidence="1 2">
    <name type="scientific">Actinoallomurus oryzae</name>
    <dbReference type="NCBI Taxonomy" id="502180"/>
    <lineage>
        <taxon>Bacteria</taxon>
        <taxon>Bacillati</taxon>
        <taxon>Actinomycetota</taxon>
        <taxon>Actinomycetes</taxon>
        <taxon>Streptosporangiales</taxon>
        <taxon>Thermomonosporaceae</taxon>
        <taxon>Actinoallomurus</taxon>
    </lineage>
</organism>
<comment type="caution">
    <text evidence="1">The sequence shown here is derived from an EMBL/GenBank/DDBJ whole genome shotgun (WGS) entry which is preliminary data.</text>
</comment>
<dbReference type="EMBL" id="BAABHF010000019">
    <property type="protein sequence ID" value="GAA4494932.1"/>
    <property type="molecule type" value="Genomic_DNA"/>
</dbReference>
<dbReference type="Gene3D" id="2.160.20.80">
    <property type="entry name" value="E3 ubiquitin-protein ligase SopA"/>
    <property type="match status" value="1"/>
</dbReference>
<evidence type="ECO:0000313" key="1">
    <source>
        <dbReference type="EMBL" id="GAA4494932.1"/>
    </source>
</evidence>
<dbReference type="RefSeq" id="WP_345464743.1">
    <property type="nucleotide sequence ID" value="NZ_BAABHF010000019.1"/>
</dbReference>
<gene>
    <name evidence="1" type="ORF">GCM10023191_034880</name>
</gene>
<keyword evidence="2" id="KW-1185">Reference proteome</keyword>